<comment type="similarity">
    <text evidence="2">Belongs to the major facilitator superfamily. EmrB family.</text>
</comment>
<accession>A0A856MSQ7</accession>
<dbReference type="EMBL" id="CP030118">
    <property type="protein sequence ID" value="QDL12256.1"/>
    <property type="molecule type" value="Genomic_DNA"/>
</dbReference>
<evidence type="ECO:0000256" key="7">
    <source>
        <dbReference type="ARBA" id="ARBA00023136"/>
    </source>
</evidence>
<evidence type="ECO:0000313" key="11">
    <source>
        <dbReference type="Proteomes" id="UP000503129"/>
    </source>
</evidence>
<feature type="domain" description="Major facilitator superfamily (MFS) profile" evidence="9">
    <location>
        <begin position="1"/>
        <end position="452"/>
    </location>
</feature>
<protein>
    <submittedName>
        <fullName evidence="10">MFS transporter</fullName>
    </submittedName>
</protein>
<dbReference type="Gene3D" id="1.20.1250.20">
    <property type="entry name" value="MFS general substrate transporter like domains"/>
    <property type="match status" value="1"/>
</dbReference>
<dbReference type="CDD" id="cd17321">
    <property type="entry name" value="MFS_MMR_MDR_like"/>
    <property type="match status" value="1"/>
</dbReference>
<dbReference type="SUPFAM" id="SSF103473">
    <property type="entry name" value="MFS general substrate transporter"/>
    <property type="match status" value="1"/>
</dbReference>
<evidence type="ECO:0000259" key="9">
    <source>
        <dbReference type="PROSITE" id="PS50850"/>
    </source>
</evidence>
<dbReference type="KEGG" id="bsen:DP114_14730"/>
<evidence type="ECO:0000256" key="2">
    <source>
        <dbReference type="ARBA" id="ARBA00008537"/>
    </source>
</evidence>
<feature type="transmembrane region" description="Helical" evidence="8">
    <location>
        <begin position="124"/>
        <end position="148"/>
    </location>
</feature>
<evidence type="ECO:0000256" key="1">
    <source>
        <dbReference type="ARBA" id="ARBA00004651"/>
    </source>
</evidence>
<feature type="transmembrane region" description="Helical" evidence="8">
    <location>
        <begin position="347"/>
        <end position="363"/>
    </location>
</feature>
<proteinExistence type="inferred from homology"/>
<dbReference type="InterPro" id="IPR020846">
    <property type="entry name" value="MFS_dom"/>
</dbReference>
<feature type="transmembrane region" description="Helical" evidence="8">
    <location>
        <begin position="256"/>
        <end position="278"/>
    </location>
</feature>
<evidence type="ECO:0000313" key="10">
    <source>
        <dbReference type="EMBL" id="QDL12256.1"/>
    </source>
</evidence>
<keyword evidence="6 8" id="KW-1133">Transmembrane helix</keyword>
<dbReference type="InterPro" id="IPR004638">
    <property type="entry name" value="EmrB-like"/>
</dbReference>
<feature type="transmembrane region" description="Helical" evidence="8">
    <location>
        <begin position="432"/>
        <end position="450"/>
    </location>
</feature>
<dbReference type="NCBIfam" id="TIGR00711">
    <property type="entry name" value="efflux_EmrB"/>
    <property type="match status" value="1"/>
</dbReference>
<evidence type="ECO:0000256" key="3">
    <source>
        <dbReference type="ARBA" id="ARBA00022448"/>
    </source>
</evidence>
<dbReference type="Pfam" id="PF07690">
    <property type="entry name" value="MFS_1"/>
    <property type="match status" value="1"/>
</dbReference>
<evidence type="ECO:0000256" key="6">
    <source>
        <dbReference type="ARBA" id="ARBA00022989"/>
    </source>
</evidence>
<evidence type="ECO:0000256" key="4">
    <source>
        <dbReference type="ARBA" id="ARBA00022475"/>
    </source>
</evidence>
<feature type="transmembrane region" description="Helical" evidence="8">
    <location>
        <begin position="7"/>
        <end position="30"/>
    </location>
</feature>
<keyword evidence="4" id="KW-1003">Cell membrane</keyword>
<gene>
    <name evidence="10" type="ORF">DP114_14730</name>
</gene>
<comment type="subcellular location">
    <subcellularLocation>
        <location evidence="1">Cell membrane</location>
        <topology evidence="1">Multi-pass membrane protein</topology>
    </subcellularLocation>
</comment>
<keyword evidence="7 8" id="KW-0472">Membrane</keyword>
<name>A0A856MSQ7_9CYAN</name>
<dbReference type="PRINTS" id="PR01036">
    <property type="entry name" value="TCRTETB"/>
</dbReference>
<evidence type="ECO:0000256" key="5">
    <source>
        <dbReference type="ARBA" id="ARBA00022692"/>
    </source>
</evidence>
<dbReference type="PANTHER" id="PTHR42718:SF9">
    <property type="entry name" value="MAJOR FACILITATOR SUPERFAMILY MULTIDRUG TRANSPORTER MFSC"/>
    <property type="match status" value="1"/>
</dbReference>
<feature type="transmembrane region" description="Helical" evidence="8">
    <location>
        <begin position="154"/>
        <end position="174"/>
    </location>
</feature>
<dbReference type="Gene3D" id="1.20.1720.10">
    <property type="entry name" value="Multidrug resistance protein D"/>
    <property type="match status" value="1"/>
</dbReference>
<dbReference type="Proteomes" id="UP000503129">
    <property type="component" value="Chromosome"/>
</dbReference>
<feature type="transmembrane region" description="Helical" evidence="8">
    <location>
        <begin position="91"/>
        <end position="112"/>
    </location>
</feature>
<feature type="transmembrane region" description="Helical" evidence="8">
    <location>
        <begin position="320"/>
        <end position="341"/>
    </location>
</feature>
<keyword evidence="5 8" id="KW-0812">Transmembrane</keyword>
<feature type="transmembrane region" description="Helical" evidence="8">
    <location>
        <begin position="290"/>
        <end position="308"/>
    </location>
</feature>
<dbReference type="PROSITE" id="PS50850">
    <property type="entry name" value="MFS"/>
    <property type="match status" value="1"/>
</dbReference>
<feature type="transmembrane region" description="Helical" evidence="8">
    <location>
        <begin position="186"/>
        <end position="206"/>
    </location>
</feature>
<dbReference type="AlphaFoldDB" id="A0A856MSQ7"/>
<dbReference type="PANTHER" id="PTHR42718">
    <property type="entry name" value="MAJOR FACILITATOR SUPERFAMILY MULTIDRUG TRANSPORTER MFSC"/>
    <property type="match status" value="1"/>
</dbReference>
<keyword evidence="11" id="KW-1185">Reference proteome</keyword>
<organism evidence="10 11">
    <name type="scientific">Brasilonema sennae CENA114</name>
    <dbReference type="NCBI Taxonomy" id="415709"/>
    <lineage>
        <taxon>Bacteria</taxon>
        <taxon>Bacillati</taxon>
        <taxon>Cyanobacteriota</taxon>
        <taxon>Cyanophyceae</taxon>
        <taxon>Nostocales</taxon>
        <taxon>Scytonemataceae</taxon>
        <taxon>Brasilonema</taxon>
        <taxon>Bromeliae group (in: Brasilonema)</taxon>
    </lineage>
</organism>
<feature type="transmembrane region" description="Helical" evidence="8">
    <location>
        <begin position="384"/>
        <end position="412"/>
    </location>
</feature>
<dbReference type="InterPro" id="IPR036259">
    <property type="entry name" value="MFS_trans_sf"/>
</dbReference>
<feature type="transmembrane region" description="Helical" evidence="8">
    <location>
        <begin position="65"/>
        <end position="85"/>
    </location>
</feature>
<sequence length="452" mass="47209">MLGVGLGVFMSTLDVGIINVALPTLVQYFQSSFPEAQWAVLGYQLISSSLVLGATRLGDIWGKKYLYLGGLIVFTLSSLLCGVASSIHWLIAFRALQGLGGVFISGLGLAIITEVFPSSQRGRAVGIIGSVVSLGIALGPSVGGLLLGWFDWRILFLINVPLGVVASLLVMWVVPTTERKQEKQRFDLLGALLALVTLSSFALGMTFGQSEGFTSGRALWLLLVGAIALVSFLAVEARLEEPLIKLDMFSNPRLSVGLLNGTLVFIVLTGGLLITPFFLGQVKHYPTSKVGLLLAVSPVVSGLIAPLAGTLSDKFGSRSIGLIGLGVMIGGCLAISTLNAQTTEQDYILRYFIFGTGLGLFRSPNDSTVMGSVPRERLGIASGLLSLSRTLGVNVGVCVIGTVFGALIANLAPGTDVAVAPPEAVVAGFAGSYRFAALILCGSAVMTAIVKT</sequence>
<reference evidence="10 11" key="1">
    <citation type="submission" date="2018-06" db="EMBL/GenBank/DDBJ databases">
        <title>Comparative genomics of Brasilonema spp. strains.</title>
        <authorList>
            <person name="Alvarenga D.O."/>
            <person name="Fiore M.F."/>
            <person name="Varani A.M."/>
        </authorList>
    </citation>
    <scope>NUCLEOTIDE SEQUENCE [LARGE SCALE GENOMIC DNA]</scope>
    <source>
        <strain evidence="10 11">CENA114</strain>
    </source>
</reference>
<dbReference type="InterPro" id="IPR011701">
    <property type="entry name" value="MFS"/>
</dbReference>
<feature type="transmembrane region" description="Helical" evidence="8">
    <location>
        <begin position="36"/>
        <end position="53"/>
    </location>
</feature>
<evidence type="ECO:0000256" key="8">
    <source>
        <dbReference type="SAM" id="Phobius"/>
    </source>
</evidence>
<feature type="transmembrane region" description="Helical" evidence="8">
    <location>
        <begin position="218"/>
        <end position="235"/>
    </location>
</feature>
<dbReference type="GO" id="GO:0005886">
    <property type="term" value="C:plasma membrane"/>
    <property type="evidence" value="ECO:0007669"/>
    <property type="project" value="UniProtKB-SubCell"/>
</dbReference>
<dbReference type="GO" id="GO:0022857">
    <property type="term" value="F:transmembrane transporter activity"/>
    <property type="evidence" value="ECO:0007669"/>
    <property type="project" value="InterPro"/>
</dbReference>
<keyword evidence="3" id="KW-0813">Transport</keyword>